<feature type="domain" description="HTH gntR-type" evidence="4">
    <location>
        <begin position="10"/>
        <end position="77"/>
    </location>
</feature>
<dbReference type="GO" id="GO:0003700">
    <property type="term" value="F:DNA-binding transcription factor activity"/>
    <property type="evidence" value="ECO:0007669"/>
    <property type="project" value="InterPro"/>
</dbReference>
<gene>
    <name evidence="5" type="ORF">EG244_13960</name>
</gene>
<evidence type="ECO:0000313" key="5">
    <source>
        <dbReference type="EMBL" id="RRH72775.1"/>
    </source>
</evidence>
<dbReference type="SMART" id="SM00345">
    <property type="entry name" value="HTH_GNTR"/>
    <property type="match status" value="1"/>
</dbReference>
<protein>
    <submittedName>
        <fullName evidence="5">GntR family transcriptional regulator</fullName>
    </submittedName>
</protein>
<dbReference type="PROSITE" id="PS50949">
    <property type="entry name" value="HTH_GNTR"/>
    <property type="match status" value="1"/>
</dbReference>
<dbReference type="EMBL" id="RRAZ01000021">
    <property type="protein sequence ID" value="RRH72775.1"/>
    <property type="molecule type" value="Genomic_DNA"/>
</dbReference>
<dbReference type="Gene3D" id="1.10.10.10">
    <property type="entry name" value="Winged helix-like DNA-binding domain superfamily/Winged helix DNA-binding domain"/>
    <property type="match status" value="1"/>
</dbReference>
<evidence type="ECO:0000256" key="2">
    <source>
        <dbReference type="ARBA" id="ARBA00023125"/>
    </source>
</evidence>
<dbReference type="Pfam" id="PF00392">
    <property type="entry name" value="GntR"/>
    <property type="match status" value="1"/>
</dbReference>
<dbReference type="InterPro" id="IPR008920">
    <property type="entry name" value="TF_FadR/GntR_C"/>
</dbReference>
<sequence length="224" mass="24886">MNDLNTDPDLTLAERAALVLRQDILTGRHAPGDRLGVVELAQSLGMGSTPVREGLSRLVSQGLVVSIGRRGFRVSDTSREDLEDLTLLRRLVEGEALRRSISRGGDDWEAGIVAALHRLKSFVRREGLQAPEGHPDYDALHKAFHLAMISACAAPRLLATAVELYDQAYRYRRLMMTELKDPETFIRVHEDLAEVALSRDMARAEKLLGDHLETTLAYVYAQTG</sequence>
<keyword evidence="2" id="KW-0238">DNA-binding</keyword>
<name>A0A3P3DET0_9RHOB</name>
<evidence type="ECO:0000313" key="6">
    <source>
        <dbReference type="Proteomes" id="UP000282125"/>
    </source>
</evidence>
<keyword evidence="3" id="KW-0804">Transcription</keyword>
<dbReference type="CDD" id="cd07377">
    <property type="entry name" value="WHTH_GntR"/>
    <property type="match status" value="1"/>
</dbReference>
<organism evidence="5 6">
    <name type="scientific">Falsigemmobacter faecalis</name>
    <dbReference type="NCBI Taxonomy" id="2488730"/>
    <lineage>
        <taxon>Bacteria</taxon>
        <taxon>Pseudomonadati</taxon>
        <taxon>Pseudomonadota</taxon>
        <taxon>Alphaproteobacteria</taxon>
        <taxon>Rhodobacterales</taxon>
        <taxon>Paracoccaceae</taxon>
        <taxon>Falsigemmobacter</taxon>
    </lineage>
</organism>
<dbReference type="Proteomes" id="UP000282125">
    <property type="component" value="Unassembled WGS sequence"/>
</dbReference>
<dbReference type="PANTHER" id="PTHR43537:SF20">
    <property type="entry name" value="HTH-TYPE TRANSCRIPTIONAL REPRESSOR GLAR"/>
    <property type="match status" value="1"/>
</dbReference>
<evidence type="ECO:0000256" key="1">
    <source>
        <dbReference type="ARBA" id="ARBA00023015"/>
    </source>
</evidence>
<dbReference type="SMART" id="SM00895">
    <property type="entry name" value="FCD"/>
    <property type="match status" value="1"/>
</dbReference>
<dbReference type="SUPFAM" id="SSF46785">
    <property type="entry name" value="Winged helix' DNA-binding domain"/>
    <property type="match status" value="1"/>
</dbReference>
<accession>A0A3P3DET0</accession>
<evidence type="ECO:0000256" key="3">
    <source>
        <dbReference type="ARBA" id="ARBA00023163"/>
    </source>
</evidence>
<dbReference type="InterPro" id="IPR036390">
    <property type="entry name" value="WH_DNA-bd_sf"/>
</dbReference>
<dbReference type="InterPro" id="IPR011711">
    <property type="entry name" value="GntR_C"/>
</dbReference>
<dbReference type="Gene3D" id="1.20.120.530">
    <property type="entry name" value="GntR ligand-binding domain-like"/>
    <property type="match status" value="1"/>
</dbReference>
<dbReference type="SUPFAM" id="SSF48008">
    <property type="entry name" value="GntR ligand-binding domain-like"/>
    <property type="match status" value="1"/>
</dbReference>
<dbReference type="InterPro" id="IPR036388">
    <property type="entry name" value="WH-like_DNA-bd_sf"/>
</dbReference>
<dbReference type="AlphaFoldDB" id="A0A3P3DET0"/>
<comment type="caution">
    <text evidence="5">The sequence shown here is derived from an EMBL/GenBank/DDBJ whole genome shotgun (WGS) entry which is preliminary data.</text>
</comment>
<proteinExistence type="predicted"/>
<keyword evidence="6" id="KW-1185">Reference proteome</keyword>
<dbReference type="Pfam" id="PF07729">
    <property type="entry name" value="FCD"/>
    <property type="match status" value="1"/>
</dbReference>
<reference evidence="5 6" key="1">
    <citation type="submission" date="2018-11" db="EMBL/GenBank/DDBJ databases">
        <title>Gemmobacter sp. nov., YIM 102744-1 draft genome.</title>
        <authorList>
            <person name="Li G."/>
            <person name="Jiang Y."/>
        </authorList>
    </citation>
    <scope>NUCLEOTIDE SEQUENCE [LARGE SCALE GENOMIC DNA]</scope>
    <source>
        <strain evidence="5 6">YIM 102744-1</strain>
    </source>
</reference>
<dbReference type="PANTHER" id="PTHR43537">
    <property type="entry name" value="TRANSCRIPTIONAL REGULATOR, GNTR FAMILY"/>
    <property type="match status" value="1"/>
</dbReference>
<dbReference type="GO" id="GO:0003677">
    <property type="term" value="F:DNA binding"/>
    <property type="evidence" value="ECO:0007669"/>
    <property type="project" value="UniProtKB-KW"/>
</dbReference>
<evidence type="ECO:0000259" key="4">
    <source>
        <dbReference type="PROSITE" id="PS50949"/>
    </source>
</evidence>
<keyword evidence="1" id="KW-0805">Transcription regulation</keyword>
<dbReference type="OrthoDB" id="8638122at2"/>
<dbReference type="RefSeq" id="WP_124965605.1">
    <property type="nucleotide sequence ID" value="NZ_RRAZ01000021.1"/>
</dbReference>
<dbReference type="InterPro" id="IPR000524">
    <property type="entry name" value="Tscrpt_reg_HTH_GntR"/>
</dbReference>